<organism evidence="8 9">
    <name type="scientific">Ralstonia insidiosa</name>
    <dbReference type="NCBI Taxonomy" id="190721"/>
    <lineage>
        <taxon>Bacteria</taxon>
        <taxon>Pseudomonadati</taxon>
        <taxon>Pseudomonadota</taxon>
        <taxon>Betaproteobacteria</taxon>
        <taxon>Burkholderiales</taxon>
        <taxon>Burkholderiaceae</taxon>
        <taxon>Ralstonia</taxon>
    </lineage>
</organism>
<dbReference type="RefSeq" id="WP_169341996.1">
    <property type="nucleotide sequence ID" value="NZ_JABBZM010000045.1"/>
</dbReference>
<dbReference type="GO" id="GO:0006310">
    <property type="term" value="P:DNA recombination"/>
    <property type="evidence" value="ECO:0007669"/>
    <property type="project" value="UniProtKB-KW"/>
</dbReference>
<dbReference type="InterPro" id="IPR025166">
    <property type="entry name" value="Integrase_DNA_bind_dom"/>
</dbReference>
<dbReference type="InterPro" id="IPR044068">
    <property type="entry name" value="CB"/>
</dbReference>
<feature type="domain" description="Tyr recombinase" evidence="6">
    <location>
        <begin position="203"/>
        <end position="389"/>
    </location>
</feature>
<dbReference type="InterPro" id="IPR011010">
    <property type="entry name" value="DNA_brk_join_enz"/>
</dbReference>
<dbReference type="GO" id="GO:0003677">
    <property type="term" value="F:DNA binding"/>
    <property type="evidence" value="ECO:0007669"/>
    <property type="project" value="UniProtKB-UniRule"/>
</dbReference>
<dbReference type="InterPro" id="IPR002104">
    <property type="entry name" value="Integrase_catalytic"/>
</dbReference>
<evidence type="ECO:0000313" key="8">
    <source>
        <dbReference type="EMBL" id="NMV42056.1"/>
    </source>
</evidence>
<dbReference type="PROSITE" id="PS51900">
    <property type="entry name" value="CB"/>
    <property type="match status" value="1"/>
</dbReference>
<comment type="caution">
    <text evidence="8">The sequence shown here is derived from an EMBL/GenBank/DDBJ whole genome shotgun (WGS) entry which is preliminary data.</text>
</comment>
<name>A0A848PBT5_9RALS</name>
<dbReference type="PANTHER" id="PTHR30629:SF2">
    <property type="entry name" value="PROPHAGE INTEGRASE INTS-RELATED"/>
    <property type="match status" value="1"/>
</dbReference>
<dbReference type="Gene3D" id="1.10.443.10">
    <property type="entry name" value="Intergrase catalytic core"/>
    <property type="match status" value="1"/>
</dbReference>
<dbReference type="EMBL" id="JABBZM010000045">
    <property type="protein sequence ID" value="NMV42056.1"/>
    <property type="molecule type" value="Genomic_DNA"/>
</dbReference>
<dbReference type="InterPro" id="IPR038488">
    <property type="entry name" value="Integrase_DNA-bd_sf"/>
</dbReference>
<protein>
    <submittedName>
        <fullName evidence="8">Integrase arm-type DNA-binding domain-containing protein</fullName>
    </submittedName>
</protein>
<dbReference type="CDD" id="cd00801">
    <property type="entry name" value="INT_P4_C"/>
    <property type="match status" value="1"/>
</dbReference>
<dbReference type="Gene3D" id="3.30.160.390">
    <property type="entry name" value="Integrase, DNA-binding domain"/>
    <property type="match status" value="1"/>
</dbReference>
<dbReference type="InterPro" id="IPR053876">
    <property type="entry name" value="Phage_int_M"/>
</dbReference>
<dbReference type="InterPro" id="IPR010998">
    <property type="entry name" value="Integrase_recombinase_N"/>
</dbReference>
<dbReference type="Proteomes" id="UP000575469">
    <property type="component" value="Unassembled WGS sequence"/>
</dbReference>
<dbReference type="InterPro" id="IPR050808">
    <property type="entry name" value="Phage_Integrase"/>
</dbReference>
<evidence type="ECO:0000256" key="2">
    <source>
        <dbReference type="ARBA" id="ARBA00022908"/>
    </source>
</evidence>
<evidence type="ECO:0000313" key="9">
    <source>
        <dbReference type="Proteomes" id="UP000575469"/>
    </source>
</evidence>
<comment type="similarity">
    <text evidence="1">Belongs to the 'phage' integrase family.</text>
</comment>
<dbReference type="Pfam" id="PF13356">
    <property type="entry name" value="Arm-DNA-bind_3"/>
    <property type="match status" value="1"/>
</dbReference>
<proteinExistence type="inferred from homology"/>
<evidence type="ECO:0000259" key="6">
    <source>
        <dbReference type="PROSITE" id="PS51898"/>
    </source>
</evidence>
<gene>
    <name evidence="8" type="ORF">HGR00_29495</name>
</gene>
<dbReference type="Pfam" id="PF00589">
    <property type="entry name" value="Phage_integrase"/>
    <property type="match status" value="1"/>
</dbReference>
<evidence type="ECO:0000256" key="4">
    <source>
        <dbReference type="ARBA" id="ARBA00023172"/>
    </source>
</evidence>
<evidence type="ECO:0000259" key="7">
    <source>
        <dbReference type="PROSITE" id="PS51900"/>
    </source>
</evidence>
<accession>A0A848PBT5</accession>
<dbReference type="Gene3D" id="1.10.150.130">
    <property type="match status" value="1"/>
</dbReference>
<dbReference type="PROSITE" id="PS51898">
    <property type="entry name" value="TYR_RECOMBINASE"/>
    <property type="match status" value="1"/>
</dbReference>
<dbReference type="Pfam" id="PF22022">
    <property type="entry name" value="Phage_int_M"/>
    <property type="match status" value="1"/>
</dbReference>
<feature type="domain" description="Core-binding (CB)" evidence="7">
    <location>
        <begin position="98"/>
        <end position="179"/>
    </location>
</feature>
<dbReference type="InterPro" id="IPR013762">
    <property type="entry name" value="Integrase-like_cat_sf"/>
</dbReference>
<sequence>MPLTDVAVRNATPRDKPYRLADAAGMYLEVMPNGSKYWRLKYRFAGKEKRLAIGIYPSVSISDARRKRDEARLKLADGIDPAETKKAEKRAQRQSVANSFQAVALEWYAKYAPSWSDIYQTKVLKRLQQHIFPWLGSRPIGELKPVDVLEVVRRAENRGHLETAHRIRKITGQVMRYGVATGRAERDITTDLKGAIAPVQRQHLGAITDPSKVGDLLRAIDRYTGTYIVVCALRLSPLVFQRPGELRKAEWSEFDLHSGTWEIPSARMKRRKAQKEAGESHIVPLSKQAVTVLLQLQEVTGTKKHLFPNVRRPTHYMSENTLNDALRSLGFDGKTMTGHGFRAMARTILDEVLEHPPHIIEAQLAHTVRDPLGRAYNRTKHLSQRRAMMQRWADYLDELKNGAKVLQFSAPIS</sequence>
<keyword evidence="2" id="KW-0229">DNA integration</keyword>
<dbReference type="SUPFAM" id="SSF56349">
    <property type="entry name" value="DNA breaking-rejoining enzymes"/>
    <property type="match status" value="1"/>
</dbReference>
<evidence type="ECO:0000256" key="3">
    <source>
        <dbReference type="ARBA" id="ARBA00023125"/>
    </source>
</evidence>
<keyword evidence="4" id="KW-0233">DNA recombination</keyword>
<dbReference type="GO" id="GO:0015074">
    <property type="term" value="P:DNA integration"/>
    <property type="evidence" value="ECO:0007669"/>
    <property type="project" value="UniProtKB-KW"/>
</dbReference>
<evidence type="ECO:0000256" key="5">
    <source>
        <dbReference type="PROSITE-ProRule" id="PRU01248"/>
    </source>
</evidence>
<reference evidence="8 9" key="1">
    <citation type="submission" date="2020-04" db="EMBL/GenBank/DDBJ databases">
        <title>Ralstonia insidiosa genome sequencing and assembly.</title>
        <authorList>
            <person name="Martins R.C.R."/>
            <person name="Perdigao-Neto L.V."/>
            <person name="Levin A.S.S."/>
            <person name="Costa S.F."/>
        </authorList>
    </citation>
    <scope>NUCLEOTIDE SEQUENCE [LARGE SCALE GENOMIC DNA]</scope>
    <source>
        <strain evidence="8 9">5047</strain>
    </source>
</reference>
<evidence type="ECO:0000256" key="1">
    <source>
        <dbReference type="ARBA" id="ARBA00008857"/>
    </source>
</evidence>
<keyword evidence="3 5" id="KW-0238">DNA-binding</keyword>
<dbReference type="PANTHER" id="PTHR30629">
    <property type="entry name" value="PROPHAGE INTEGRASE"/>
    <property type="match status" value="1"/>
</dbReference>
<dbReference type="AlphaFoldDB" id="A0A848PBT5"/>